<dbReference type="AlphaFoldDB" id="A0A8X6QID3"/>
<comment type="caution">
    <text evidence="1">The sequence shown here is derived from an EMBL/GenBank/DDBJ whole genome shotgun (WGS) entry which is preliminary data.</text>
</comment>
<gene>
    <name evidence="1" type="ORF">NPIL_256141</name>
</gene>
<sequence length="75" mass="8665">MLWRNRECLECTRSYNTSAGPELSEHEIIKRSFLDPELGPLEEINLSSRNYTAVHIRVDCILMDTTLLDRVQSAI</sequence>
<evidence type="ECO:0000313" key="1">
    <source>
        <dbReference type="EMBL" id="GFU23881.1"/>
    </source>
</evidence>
<evidence type="ECO:0000313" key="2">
    <source>
        <dbReference type="Proteomes" id="UP000887013"/>
    </source>
</evidence>
<proteinExistence type="predicted"/>
<protein>
    <submittedName>
        <fullName evidence="1">Uncharacterized protein</fullName>
    </submittedName>
</protein>
<dbReference type="EMBL" id="BMAW01081333">
    <property type="protein sequence ID" value="GFU23881.1"/>
    <property type="molecule type" value="Genomic_DNA"/>
</dbReference>
<organism evidence="1 2">
    <name type="scientific">Nephila pilipes</name>
    <name type="common">Giant wood spider</name>
    <name type="synonym">Nephila maculata</name>
    <dbReference type="NCBI Taxonomy" id="299642"/>
    <lineage>
        <taxon>Eukaryota</taxon>
        <taxon>Metazoa</taxon>
        <taxon>Ecdysozoa</taxon>
        <taxon>Arthropoda</taxon>
        <taxon>Chelicerata</taxon>
        <taxon>Arachnida</taxon>
        <taxon>Araneae</taxon>
        <taxon>Araneomorphae</taxon>
        <taxon>Entelegynae</taxon>
        <taxon>Araneoidea</taxon>
        <taxon>Nephilidae</taxon>
        <taxon>Nephila</taxon>
    </lineage>
</organism>
<accession>A0A8X6QID3</accession>
<keyword evidence="2" id="KW-1185">Reference proteome</keyword>
<name>A0A8X6QID3_NEPPI</name>
<reference evidence="1" key="1">
    <citation type="submission" date="2020-08" db="EMBL/GenBank/DDBJ databases">
        <title>Multicomponent nature underlies the extraordinary mechanical properties of spider dragline silk.</title>
        <authorList>
            <person name="Kono N."/>
            <person name="Nakamura H."/>
            <person name="Mori M."/>
            <person name="Yoshida Y."/>
            <person name="Ohtoshi R."/>
            <person name="Malay A.D."/>
            <person name="Moran D.A.P."/>
            <person name="Tomita M."/>
            <person name="Numata K."/>
            <person name="Arakawa K."/>
        </authorList>
    </citation>
    <scope>NUCLEOTIDE SEQUENCE</scope>
</reference>
<dbReference type="Proteomes" id="UP000887013">
    <property type="component" value="Unassembled WGS sequence"/>
</dbReference>